<dbReference type="AlphaFoldDB" id="A0A2H0XC15"/>
<gene>
    <name evidence="4" type="ORF">COT50_02255</name>
</gene>
<dbReference type="CDD" id="cd18809">
    <property type="entry name" value="SF1_C_RecD"/>
    <property type="match status" value="1"/>
</dbReference>
<dbReference type="InterPro" id="IPR027785">
    <property type="entry name" value="UvrD-like_helicase_C"/>
</dbReference>
<dbReference type="PANTHER" id="PTHR43788:SF6">
    <property type="entry name" value="DNA HELICASE B"/>
    <property type="match status" value="1"/>
</dbReference>
<comment type="caution">
    <text evidence="4">The sequence shown here is derived from an EMBL/GenBank/DDBJ whole genome shotgun (WGS) entry which is preliminary data.</text>
</comment>
<keyword evidence="2" id="KW-0067">ATP-binding</keyword>
<dbReference type="GO" id="GO:0005524">
    <property type="term" value="F:ATP binding"/>
    <property type="evidence" value="ECO:0007669"/>
    <property type="project" value="UniProtKB-KW"/>
</dbReference>
<evidence type="ECO:0000256" key="1">
    <source>
        <dbReference type="ARBA" id="ARBA00022741"/>
    </source>
</evidence>
<dbReference type="SUPFAM" id="SSF52540">
    <property type="entry name" value="P-loop containing nucleoside triphosphate hydrolases"/>
    <property type="match status" value="1"/>
</dbReference>
<evidence type="ECO:0000259" key="3">
    <source>
        <dbReference type="Pfam" id="PF13538"/>
    </source>
</evidence>
<reference evidence="5" key="1">
    <citation type="submission" date="2017-09" db="EMBL/GenBank/DDBJ databases">
        <title>Depth-based differentiation of microbial function through sediment-hosted aquifers and enrichment of novel symbionts in the deep terrestrial subsurface.</title>
        <authorList>
            <person name="Probst A.J."/>
            <person name="Ladd B."/>
            <person name="Jarett J.K."/>
            <person name="Geller-Mcgrath D.E."/>
            <person name="Sieber C.M.K."/>
            <person name="Emerson J.B."/>
            <person name="Anantharaman K."/>
            <person name="Thomas B.C."/>
            <person name="Malmstrom R."/>
            <person name="Stieglmeier M."/>
            <person name="Klingl A."/>
            <person name="Woyke T."/>
            <person name="Ryan C.M."/>
            <person name="Banfield J.F."/>
        </authorList>
    </citation>
    <scope>NUCLEOTIDE SEQUENCE [LARGE SCALE GENOMIC DNA]</scope>
</reference>
<dbReference type="InterPro" id="IPR027417">
    <property type="entry name" value="P-loop_NTPase"/>
</dbReference>
<dbReference type="Proteomes" id="UP000231252">
    <property type="component" value="Unassembled WGS sequence"/>
</dbReference>
<evidence type="ECO:0000313" key="4">
    <source>
        <dbReference type="EMBL" id="PIS22401.1"/>
    </source>
</evidence>
<organism evidence="4 5">
    <name type="scientific">candidate division WWE3 bacterium CG08_land_8_20_14_0_20_41_10</name>
    <dbReference type="NCBI Taxonomy" id="1975085"/>
    <lineage>
        <taxon>Bacteria</taxon>
        <taxon>Katanobacteria</taxon>
    </lineage>
</organism>
<proteinExistence type="predicted"/>
<name>A0A2H0XC15_UNCKA</name>
<protein>
    <recommendedName>
        <fullName evidence="3">UvrD-like helicase C-terminal domain-containing protein</fullName>
    </recommendedName>
</protein>
<sequence>MIIELFPDQQLAQDMLMSWYKSKDRPQFITLGGYAGTGKTTLLSFFRRALNKEKSNLKVAFCSYTGKATHVLRKKLFEHKAMFGGDEIRTIHSLIYKAVTNERGQIIGWRRRGKSEVEFDLLVVDEASMVDAEIWQDLLFFNLPIVAVGDHGQLPPVSGSFNLMENPQLRLEKIHRQAEENPIIKLSVLAREQGGIVYGDYGNNVRKLTMEDAEGLLENIFRNYNNEDMILCGYNNSRVRLNSTVRGALGFESPLPSVNDRVICLRNNREKEIYNGMLGYLKEIKKLAGDMYKVAISMDSFNGDFLYEGVISSEQFNSSTTLNNIAGYAKTKDMDLFDFGYALTVHKAQGSQAKKVVLFEERFGRQDEDMWRRWLYTGITRAEEELLIVG</sequence>
<dbReference type="InterPro" id="IPR050534">
    <property type="entry name" value="Coronavir_polyprotein_1ab"/>
</dbReference>
<keyword evidence="1" id="KW-0547">Nucleotide-binding</keyword>
<feature type="domain" description="UvrD-like helicase C-terminal" evidence="3">
    <location>
        <begin position="340"/>
        <end position="389"/>
    </location>
</feature>
<dbReference type="PANTHER" id="PTHR43788">
    <property type="entry name" value="DNA2/NAM7 HELICASE FAMILY MEMBER"/>
    <property type="match status" value="1"/>
</dbReference>
<dbReference type="Pfam" id="PF13538">
    <property type="entry name" value="UvrD_C_2"/>
    <property type="match status" value="1"/>
</dbReference>
<evidence type="ECO:0000256" key="2">
    <source>
        <dbReference type="ARBA" id="ARBA00022840"/>
    </source>
</evidence>
<dbReference type="Gene3D" id="3.40.50.300">
    <property type="entry name" value="P-loop containing nucleotide triphosphate hydrolases"/>
    <property type="match status" value="2"/>
</dbReference>
<dbReference type="GO" id="GO:0003678">
    <property type="term" value="F:DNA helicase activity"/>
    <property type="evidence" value="ECO:0007669"/>
    <property type="project" value="UniProtKB-ARBA"/>
</dbReference>
<dbReference type="EMBL" id="PEYU01000048">
    <property type="protein sequence ID" value="PIS22401.1"/>
    <property type="molecule type" value="Genomic_DNA"/>
</dbReference>
<dbReference type="Pfam" id="PF13604">
    <property type="entry name" value="AAA_30"/>
    <property type="match status" value="1"/>
</dbReference>
<accession>A0A2H0XC15</accession>
<evidence type="ECO:0000313" key="5">
    <source>
        <dbReference type="Proteomes" id="UP000231252"/>
    </source>
</evidence>